<sequence>MLHNCFKCKKDMGNDNCGFLSDWPIAKKSKKADPEIIQNYAYTWEYLPSVILFKIYSMLNVKDRINASSVCRYWRQNLYHPTFWQEATFIIDISNLAKNYYQSSVLARFVQNATIKFNSLSPQCVSGFIALLQSLSTNGNLKSLLLQPTHCRIEHKIFEFYSDEANSLLTRLVQTCCRKSLQRFSIGGSEDLCQHVPQFLQLLASSHPEKVTLLGLASVKYDSNYYPICDVKADLFSPFKNLQILSIDYDVLDDDLLDSLEKASQLQRLVVHVHGVSDDHEGTSEQAWNRFKSVHPECQLRMSFIHAYDEQVIYMQDYILKSNMPLSHLKVFFCEHINLDVLNLLSTWYPVTLRSIVWVDSRSQDSQSASWNLIRRLGGPDANQPDPLVMAAWLCAKLEEIVLLGYKYFEEDLIAIARLRSDTLKVLEVAADDVIYLNEVYCGPSSKEEISQIIGKPWTPIKTSELHPVICSSDAGDSDEYVLPKVLADLE</sequence>
<dbReference type="AlphaFoldDB" id="A0AAN7QM04"/>
<evidence type="ECO:0000313" key="2">
    <source>
        <dbReference type="EMBL" id="KAK4884103.1"/>
    </source>
</evidence>
<organism evidence="2 3">
    <name type="scientific">Aquatica leii</name>
    <dbReference type="NCBI Taxonomy" id="1421715"/>
    <lineage>
        <taxon>Eukaryota</taxon>
        <taxon>Metazoa</taxon>
        <taxon>Ecdysozoa</taxon>
        <taxon>Arthropoda</taxon>
        <taxon>Hexapoda</taxon>
        <taxon>Insecta</taxon>
        <taxon>Pterygota</taxon>
        <taxon>Neoptera</taxon>
        <taxon>Endopterygota</taxon>
        <taxon>Coleoptera</taxon>
        <taxon>Polyphaga</taxon>
        <taxon>Elateriformia</taxon>
        <taxon>Elateroidea</taxon>
        <taxon>Lampyridae</taxon>
        <taxon>Luciolinae</taxon>
        <taxon>Aquatica</taxon>
    </lineage>
</organism>
<gene>
    <name evidence="2" type="ORF">RN001_000374</name>
</gene>
<dbReference type="Proteomes" id="UP001353858">
    <property type="component" value="Unassembled WGS sequence"/>
</dbReference>
<comment type="caution">
    <text evidence="2">The sequence shown here is derived from an EMBL/GenBank/DDBJ whole genome shotgun (WGS) entry which is preliminary data.</text>
</comment>
<dbReference type="InterPro" id="IPR001810">
    <property type="entry name" value="F-box_dom"/>
</dbReference>
<reference evidence="3" key="1">
    <citation type="submission" date="2023-01" db="EMBL/GenBank/DDBJ databases">
        <title>Key to firefly adult light organ development and bioluminescence: homeobox transcription factors regulate luciferase expression and transportation to peroxisome.</title>
        <authorList>
            <person name="Fu X."/>
        </authorList>
    </citation>
    <scope>NUCLEOTIDE SEQUENCE [LARGE SCALE GENOMIC DNA]</scope>
</reference>
<feature type="domain" description="F-box" evidence="1">
    <location>
        <begin position="41"/>
        <end position="87"/>
    </location>
</feature>
<dbReference type="CDD" id="cd22104">
    <property type="entry name" value="F-box_FBXO33"/>
    <property type="match status" value="1"/>
</dbReference>
<name>A0AAN7QM04_9COLE</name>
<dbReference type="Gene3D" id="1.20.1280.50">
    <property type="match status" value="1"/>
</dbReference>
<dbReference type="SMART" id="SM00256">
    <property type="entry name" value="FBOX"/>
    <property type="match status" value="1"/>
</dbReference>
<dbReference type="InterPro" id="IPR036047">
    <property type="entry name" value="F-box-like_dom_sf"/>
</dbReference>
<proteinExistence type="predicted"/>
<dbReference type="SUPFAM" id="SSF81383">
    <property type="entry name" value="F-box domain"/>
    <property type="match status" value="1"/>
</dbReference>
<accession>A0AAN7QM04</accession>
<dbReference type="Pfam" id="PF12937">
    <property type="entry name" value="F-box-like"/>
    <property type="match status" value="1"/>
</dbReference>
<dbReference type="PANTHER" id="PTHR20933:SF3">
    <property type="entry name" value="F-BOX ONLY PROTEIN 33"/>
    <property type="match status" value="1"/>
</dbReference>
<evidence type="ECO:0000259" key="1">
    <source>
        <dbReference type="PROSITE" id="PS50181"/>
    </source>
</evidence>
<protein>
    <recommendedName>
        <fullName evidence="1">F-box domain-containing protein</fullName>
    </recommendedName>
</protein>
<keyword evidence="3" id="KW-1185">Reference proteome</keyword>
<evidence type="ECO:0000313" key="3">
    <source>
        <dbReference type="Proteomes" id="UP001353858"/>
    </source>
</evidence>
<dbReference type="PROSITE" id="PS50181">
    <property type="entry name" value="FBOX"/>
    <property type="match status" value="1"/>
</dbReference>
<dbReference type="EMBL" id="JARPUR010000001">
    <property type="protein sequence ID" value="KAK4884103.1"/>
    <property type="molecule type" value="Genomic_DNA"/>
</dbReference>
<dbReference type="GO" id="GO:0031398">
    <property type="term" value="P:positive regulation of protein ubiquitination"/>
    <property type="evidence" value="ECO:0007669"/>
    <property type="project" value="TreeGrafter"/>
</dbReference>
<dbReference type="InterPro" id="IPR032675">
    <property type="entry name" value="LRR_dom_sf"/>
</dbReference>
<dbReference type="Gene3D" id="3.80.10.10">
    <property type="entry name" value="Ribonuclease Inhibitor"/>
    <property type="match status" value="1"/>
</dbReference>
<dbReference type="PANTHER" id="PTHR20933">
    <property type="entry name" value="F-BOX ONLY PROTEIN 33"/>
    <property type="match status" value="1"/>
</dbReference>